<accession>A0A0H5QBS6</accession>
<organism evidence="2 3">
    <name type="scientific">Neisseria meningitidis serogroup B</name>
    <dbReference type="NCBI Taxonomy" id="491"/>
    <lineage>
        <taxon>Bacteria</taxon>
        <taxon>Pseudomonadati</taxon>
        <taxon>Pseudomonadota</taxon>
        <taxon>Betaproteobacteria</taxon>
        <taxon>Neisseriales</taxon>
        <taxon>Neisseriaceae</taxon>
        <taxon>Neisseria</taxon>
    </lineage>
</organism>
<proteinExistence type="predicted"/>
<dbReference type="EMBL" id="CVTF01000070">
    <property type="protein sequence ID" value="CRY99424.1"/>
    <property type="molecule type" value="Genomic_DNA"/>
</dbReference>
<name>A0A0H5QBS6_NEIMI</name>
<evidence type="ECO:0000313" key="3">
    <source>
        <dbReference type="Proteomes" id="UP000182715"/>
    </source>
</evidence>
<feature type="region of interest" description="Disordered" evidence="1">
    <location>
        <begin position="42"/>
        <end position="66"/>
    </location>
</feature>
<reference evidence="2 3" key="1">
    <citation type="submission" date="2014-11" db="EMBL/GenBank/DDBJ databases">
        <authorList>
            <person name="Diene M.Seydina."/>
        </authorList>
    </citation>
    <scope>NUCLEOTIDE SEQUENCE [LARGE SCALE GENOMIC DNA]</scope>
    <source>
        <strain evidence="2 3">Neisseria meningitidis CHUV</strain>
    </source>
</reference>
<evidence type="ECO:0000313" key="2">
    <source>
        <dbReference type="EMBL" id="CRY99424.1"/>
    </source>
</evidence>
<dbReference type="Proteomes" id="UP000182715">
    <property type="component" value="Unassembled WGS sequence"/>
</dbReference>
<sequence>VRYAEQHDESAVDFATGFRAVFGHDIHLCTYRFLYDRTHKPSSLPERAMPSEKASDGIGIGNAITV</sequence>
<feature type="non-terminal residue" evidence="2">
    <location>
        <position position="1"/>
    </location>
</feature>
<dbReference type="AlphaFoldDB" id="A0A0H5QBS6"/>
<protein>
    <submittedName>
        <fullName evidence="2">Uncharacterized protein</fullName>
    </submittedName>
</protein>
<evidence type="ECO:0000256" key="1">
    <source>
        <dbReference type="SAM" id="MobiDB-lite"/>
    </source>
</evidence>